<sequence length="187" mass="20979">MPFVSKKRATPAHKPQPVVTENVRVTPEEPIQIPLNFQTIAMCLKQYSTRIMTIDKSIETIRDKLSDYERDGLPNATLVNPDNSKHTDDISAFDKKLDELQKKVDATGALDKKMDELQKKVDATSALDKKLSELQKKVDATSALDKKMGELQKKVDALDKKLTDEVNALNRNLLTKNNTIVSESITT</sequence>
<reference evidence="1" key="1">
    <citation type="journal article" date="2020" name="Nature">
        <title>Giant virus diversity and host interactions through global metagenomics.</title>
        <authorList>
            <person name="Schulz F."/>
            <person name="Roux S."/>
            <person name="Paez-Espino D."/>
            <person name="Jungbluth S."/>
            <person name="Walsh D.A."/>
            <person name="Denef V.J."/>
            <person name="McMahon K.D."/>
            <person name="Konstantinidis K.T."/>
            <person name="Eloe-Fadrosh E.A."/>
            <person name="Kyrpides N.C."/>
            <person name="Woyke T."/>
        </authorList>
    </citation>
    <scope>NUCLEOTIDE SEQUENCE</scope>
    <source>
        <strain evidence="1">GVMAG-M-3300018416-45</strain>
    </source>
</reference>
<protein>
    <submittedName>
        <fullName evidence="1">Uncharacterized protein</fullName>
    </submittedName>
</protein>
<dbReference type="AlphaFoldDB" id="A0A6C0BQV5"/>
<evidence type="ECO:0000313" key="1">
    <source>
        <dbReference type="EMBL" id="QHS94576.1"/>
    </source>
</evidence>
<proteinExistence type="predicted"/>
<organism evidence="1">
    <name type="scientific">viral metagenome</name>
    <dbReference type="NCBI Taxonomy" id="1070528"/>
    <lineage>
        <taxon>unclassified sequences</taxon>
        <taxon>metagenomes</taxon>
        <taxon>organismal metagenomes</taxon>
    </lineage>
</organism>
<dbReference type="EMBL" id="MN739226">
    <property type="protein sequence ID" value="QHS94576.1"/>
    <property type="molecule type" value="Genomic_DNA"/>
</dbReference>
<accession>A0A6C0BQV5</accession>
<name>A0A6C0BQV5_9ZZZZ</name>
<dbReference type="Gene3D" id="1.10.287.1490">
    <property type="match status" value="1"/>
</dbReference>